<keyword evidence="6" id="KW-1185">Reference proteome</keyword>
<dbReference type="PANTHER" id="PTHR43684:SF1">
    <property type="entry name" value="ENOYL-COA DELTA ISOMERASE 2"/>
    <property type="match status" value="1"/>
</dbReference>
<evidence type="ECO:0008006" key="7">
    <source>
        <dbReference type="Google" id="ProtNLM"/>
    </source>
</evidence>
<accession>B4M3E0</accession>
<dbReference type="eggNOG" id="KOG0016">
    <property type="taxonomic scope" value="Eukaryota"/>
</dbReference>
<dbReference type="EMBL" id="CH940651">
    <property type="protein sequence ID" value="EDW65315.1"/>
    <property type="molecule type" value="Genomic_DNA"/>
</dbReference>
<evidence type="ECO:0000313" key="6">
    <source>
        <dbReference type="Proteomes" id="UP000008792"/>
    </source>
</evidence>
<reference evidence="5 6" key="1">
    <citation type="journal article" date="2007" name="Nature">
        <title>Evolution of genes and genomes on the Drosophila phylogeny.</title>
        <authorList>
            <consortium name="Drosophila 12 Genomes Consortium"/>
            <person name="Clark A.G."/>
            <person name="Eisen M.B."/>
            <person name="Smith D.R."/>
            <person name="Bergman C.M."/>
            <person name="Oliver B."/>
            <person name="Markow T.A."/>
            <person name="Kaufman T.C."/>
            <person name="Kellis M."/>
            <person name="Gelbart W."/>
            <person name="Iyer V.N."/>
            <person name="Pollard D.A."/>
            <person name="Sackton T.B."/>
            <person name="Larracuente A.M."/>
            <person name="Singh N.D."/>
            <person name="Abad J.P."/>
            <person name="Abt D.N."/>
            <person name="Adryan B."/>
            <person name="Aguade M."/>
            <person name="Akashi H."/>
            <person name="Anderson W.W."/>
            <person name="Aquadro C.F."/>
            <person name="Ardell D.H."/>
            <person name="Arguello R."/>
            <person name="Artieri C.G."/>
            <person name="Barbash D.A."/>
            <person name="Barker D."/>
            <person name="Barsanti P."/>
            <person name="Batterham P."/>
            <person name="Batzoglou S."/>
            <person name="Begun D."/>
            <person name="Bhutkar A."/>
            <person name="Blanco E."/>
            <person name="Bosak S.A."/>
            <person name="Bradley R.K."/>
            <person name="Brand A.D."/>
            <person name="Brent M.R."/>
            <person name="Brooks A.N."/>
            <person name="Brown R.H."/>
            <person name="Butlin R.K."/>
            <person name="Caggese C."/>
            <person name="Calvi B.R."/>
            <person name="Bernardo de Carvalho A."/>
            <person name="Caspi A."/>
            <person name="Castrezana S."/>
            <person name="Celniker S.E."/>
            <person name="Chang J.L."/>
            <person name="Chapple C."/>
            <person name="Chatterji S."/>
            <person name="Chinwalla A."/>
            <person name="Civetta A."/>
            <person name="Clifton S.W."/>
            <person name="Comeron J.M."/>
            <person name="Costello J.C."/>
            <person name="Coyne J.A."/>
            <person name="Daub J."/>
            <person name="David R.G."/>
            <person name="Delcher A.L."/>
            <person name="Delehaunty K."/>
            <person name="Do C.B."/>
            <person name="Ebling H."/>
            <person name="Edwards K."/>
            <person name="Eickbush T."/>
            <person name="Evans J.D."/>
            <person name="Filipski A."/>
            <person name="Findeiss S."/>
            <person name="Freyhult E."/>
            <person name="Fulton L."/>
            <person name="Fulton R."/>
            <person name="Garcia A.C."/>
            <person name="Gardiner A."/>
            <person name="Garfield D.A."/>
            <person name="Garvin B.E."/>
            <person name="Gibson G."/>
            <person name="Gilbert D."/>
            <person name="Gnerre S."/>
            <person name="Godfrey J."/>
            <person name="Good R."/>
            <person name="Gotea V."/>
            <person name="Gravely B."/>
            <person name="Greenberg A.J."/>
            <person name="Griffiths-Jones S."/>
            <person name="Gross S."/>
            <person name="Guigo R."/>
            <person name="Gustafson E.A."/>
            <person name="Haerty W."/>
            <person name="Hahn M.W."/>
            <person name="Halligan D.L."/>
            <person name="Halpern A.L."/>
            <person name="Halter G.M."/>
            <person name="Han M.V."/>
            <person name="Heger A."/>
            <person name="Hillier L."/>
            <person name="Hinrichs A.S."/>
            <person name="Holmes I."/>
            <person name="Hoskins R.A."/>
            <person name="Hubisz M.J."/>
            <person name="Hultmark D."/>
            <person name="Huntley M.A."/>
            <person name="Jaffe D.B."/>
            <person name="Jagadeeshan S."/>
            <person name="Jeck W.R."/>
            <person name="Johnson J."/>
            <person name="Jones C.D."/>
            <person name="Jordan W.C."/>
            <person name="Karpen G.H."/>
            <person name="Kataoka E."/>
            <person name="Keightley P.D."/>
            <person name="Kheradpour P."/>
            <person name="Kirkness E.F."/>
            <person name="Koerich L.B."/>
            <person name="Kristiansen K."/>
            <person name="Kudrna D."/>
            <person name="Kulathinal R.J."/>
            <person name="Kumar S."/>
            <person name="Kwok R."/>
            <person name="Lander E."/>
            <person name="Langley C.H."/>
            <person name="Lapoint R."/>
            <person name="Lazzaro B.P."/>
            <person name="Lee S.J."/>
            <person name="Levesque L."/>
            <person name="Li R."/>
            <person name="Lin C.F."/>
            <person name="Lin M.F."/>
            <person name="Lindblad-Toh K."/>
            <person name="Llopart A."/>
            <person name="Long M."/>
            <person name="Low L."/>
            <person name="Lozovsky E."/>
            <person name="Lu J."/>
            <person name="Luo M."/>
            <person name="Machado C.A."/>
            <person name="Makalowski W."/>
            <person name="Marzo M."/>
            <person name="Matsuda M."/>
            <person name="Matzkin L."/>
            <person name="McAllister B."/>
            <person name="McBride C.S."/>
            <person name="McKernan B."/>
            <person name="McKernan K."/>
            <person name="Mendez-Lago M."/>
            <person name="Minx P."/>
            <person name="Mollenhauer M.U."/>
            <person name="Montooth K."/>
            <person name="Mount S.M."/>
            <person name="Mu X."/>
            <person name="Myers E."/>
            <person name="Negre B."/>
            <person name="Newfeld S."/>
            <person name="Nielsen R."/>
            <person name="Noor M.A."/>
            <person name="O'Grady P."/>
            <person name="Pachter L."/>
            <person name="Papaceit M."/>
            <person name="Parisi M.J."/>
            <person name="Parisi M."/>
            <person name="Parts L."/>
            <person name="Pedersen J.S."/>
            <person name="Pesole G."/>
            <person name="Phillippy A.M."/>
            <person name="Ponting C.P."/>
            <person name="Pop M."/>
            <person name="Porcelli D."/>
            <person name="Powell J.R."/>
            <person name="Prohaska S."/>
            <person name="Pruitt K."/>
            <person name="Puig M."/>
            <person name="Quesneville H."/>
            <person name="Ram K.R."/>
            <person name="Rand D."/>
            <person name="Rasmussen M.D."/>
            <person name="Reed L.K."/>
            <person name="Reenan R."/>
            <person name="Reily A."/>
            <person name="Remington K.A."/>
            <person name="Rieger T.T."/>
            <person name="Ritchie M.G."/>
            <person name="Robin C."/>
            <person name="Rogers Y.H."/>
            <person name="Rohde C."/>
            <person name="Rozas J."/>
            <person name="Rubenfield M.J."/>
            <person name="Ruiz A."/>
            <person name="Russo S."/>
            <person name="Salzberg S.L."/>
            <person name="Sanchez-Gracia A."/>
            <person name="Saranga D.J."/>
            <person name="Sato H."/>
            <person name="Schaeffer S.W."/>
            <person name="Schatz M.C."/>
            <person name="Schlenke T."/>
            <person name="Schwartz R."/>
            <person name="Segarra C."/>
            <person name="Singh R.S."/>
            <person name="Sirot L."/>
            <person name="Sirota M."/>
            <person name="Sisneros N.B."/>
            <person name="Smith C.D."/>
            <person name="Smith T.F."/>
            <person name="Spieth J."/>
            <person name="Stage D.E."/>
            <person name="Stark A."/>
            <person name="Stephan W."/>
            <person name="Strausberg R.L."/>
            <person name="Strempel S."/>
            <person name="Sturgill D."/>
            <person name="Sutton G."/>
            <person name="Sutton G.G."/>
            <person name="Tao W."/>
            <person name="Teichmann S."/>
            <person name="Tobari Y.N."/>
            <person name="Tomimura Y."/>
            <person name="Tsolas J.M."/>
            <person name="Valente V.L."/>
            <person name="Venter E."/>
            <person name="Venter J.C."/>
            <person name="Vicario S."/>
            <person name="Vieira F.G."/>
            <person name="Vilella A.J."/>
            <person name="Villasante A."/>
            <person name="Walenz B."/>
            <person name="Wang J."/>
            <person name="Wasserman M."/>
            <person name="Watts T."/>
            <person name="Wilson D."/>
            <person name="Wilson R.K."/>
            <person name="Wing R.A."/>
            <person name="Wolfner M.F."/>
            <person name="Wong A."/>
            <person name="Wong G.K."/>
            <person name="Wu C.I."/>
            <person name="Wu G."/>
            <person name="Yamamoto D."/>
            <person name="Yang H.P."/>
            <person name="Yang S.P."/>
            <person name="Yorke J.A."/>
            <person name="Yoshida K."/>
            <person name="Zdobnov E."/>
            <person name="Zhang P."/>
            <person name="Zhang Y."/>
            <person name="Zimin A.V."/>
            <person name="Baldwin J."/>
            <person name="Abdouelleil A."/>
            <person name="Abdulkadir J."/>
            <person name="Abebe A."/>
            <person name="Abera B."/>
            <person name="Abreu J."/>
            <person name="Acer S.C."/>
            <person name="Aftuck L."/>
            <person name="Alexander A."/>
            <person name="An P."/>
            <person name="Anderson E."/>
            <person name="Anderson S."/>
            <person name="Arachi H."/>
            <person name="Azer M."/>
            <person name="Bachantsang P."/>
            <person name="Barry A."/>
            <person name="Bayul T."/>
            <person name="Berlin A."/>
            <person name="Bessette D."/>
            <person name="Bloom T."/>
            <person name="Blye J."/>
            <person name="Boguslavskiy L."/>
            <person name="Bonnet C."/>
            <person name="Boukhgalter B."/>
            <person name="Bourzgui I."/>
            <person name="Brown A."/>
            <person name="Cahill P."/>
            <person name="Channer S."/>
            <person name="Cheshatsang Y."/>
            <person name="Chuda L."/>
            <person name="Citroen M."/>
            <person name="Collymore A."/>
            <person name="Cooke P."/>
            <person name="Costello M."/>
            <person name="D'Aco K."/>
            <person name="Daza R."/>
            <person name="De Haan G."/>
            <person name="DeGray S."/>
            <person name="DeMaso C."/>
            <person name="Dhargay N."/>
            <person name="Dooley K."/>
            <person name="Dooley E."/>
            <person name="Doricent M."/>
            <person name="Dorje P."/>
            <person name="Dorjee K."/>
            <person name="Dupes A."/>
            <person name="Elong R."/>
            <person name="Falk J."/>
            <person name="Farina A."/>
            <person name="Faro S."/>
            <person name="Ferguson D."/>
            <person name="Fisher S."/>
            <person name="Foley C.D."/>
            <person name="Franke A."/>
            <person name="Friedrich D."/>
            <person name="Gadbois L."/>
            <person name="Gearin G."/>
            <person name="Gearin C.R."/>
            <person name="Giannoukos G."/>
            <person name="Goode T."/>
            <person name="Graham J."/>
            <person name="Grandbois E."/>
            <person name="Grewal S."/>
            <person name="Gyaltsen K."/>
            <person name="Hafez N."/>
            <person name="Hagos B."/>
            <person name="Hall J."/>
            <person name="Henson C."/>
            <person name="Hollinger A."/>
            <person name="Honan T."/>
            <person name="Huard M.D."/>
            <person name="Hughes L."/>
            <person name="Hurhula B."/>
            <person name="Husby M.E."/>
            <person name="Kamat A."/>
            <person name="Kanga B."/>
            <person name="Kashin S."/>
            <person name="Khazanovich D."/>
            <person name="Kisner P."/>
            <person name="Lance K."/>
            <person name="Lara M."/>
            <person name="Lee W."/>
            <person name="Lennon N."/>
            <person name="Letendre F."/>
            <person name="LeVine R."/>
            <person name="Lipovsky A."/>
            <person name="Liu X."/>
            <person name="Liu J."/>
            <person name="Liu S."/>
            <person name="Lokyitsang T."/>
            <person name="Lokyitsang Y."/>
            <person name="Lubonja R."/>
            <person name="Lui A."/>
            <person name="MacDonald P."/>
            <person name="Magnisalis V."/>
            <person name="Maru K."/>
            <person name="Matthews C."/>
            <person name="McCusker W."/>
            <person name="McDonough S."/>
            <person name="Mehta T."/>
            <person name="Meldrim J."/>
            <person name="Meneus L."/>
            <person name="Mihai O."/>
            <person name="Mihalev A."/>
            <person name="Mihova T."/>
            <person name="Mittelman R."/>
            <person name="Mlenga V."/>
            <person name="Montmayeur A."/>
            <person name="Mulrain L."/>
            <person name="Navidi A."/>
            <person name="Naylor J."/>
            <person name="Negash T."/>
            <person name="Nguyen T."/>
            <person name="Nguyen N."/>
            <person name="Nicol R."/>
            <person name="Norbu C."/>
            <person name="Norbu N."/>
            <person name="Novod N."/>
            <person name="O'Neill B."/>
            <person name="Osman S."/>
            <person name="Markiewicz E."/>
            <person name="Oyono O.L."/>
            <person name="Patti C."/>
            <person name="Phunkhang P."/>
            <person name="Pierre F."/>
            <person name="Priest M."/>
            <person name="Raghuraman S."/>
            <person name="Rege F."/>
            <person name="Reyes R."/>
            <person name="Rise C."/>
            <person name="Rogov P."/>
            <person name="Ross K."/>
            <person name="Ryan E."/>
            <person name="Settipalli S."/>
            <person name="Shea T."/>
            <person name="Sherpa N."/>
            <person name="Shi L."/>
            <person name="Shih D."/>
            <person name="Sparrow T."/>
            <person name="Spaulding J."/>
            <person name="Stalker J."/>
            <person name="Stange-Thomann N."/>
            <person name="Stavropoulos S."/>
            <person name="Stone C."/>
            <person name="Strader C."/>
            <person name="Tesfaye S."/>
            <person name="Thomson T."/>
            <person name="Thoulutsang Y."/>
            <person name="Thoulutsang D."/>
            <person name="Topham K."/>
            <person name="Topping I."/>
            <person name="Tsamla T."/>
            <person name="Vassiliev H."/>
            <person name="Vo A."/>
            <person name="Wangchuk T."/>
            <person name="Wangdi T."/>
            <person name="Weiand M."/>
            <person name="Wilkinson J."/>
            <person name="Wilson A."/>
            <person name="Yadav S."/>
            <person name="Young G."/>
            <person name="Yu Q."/>
            <person name="Zembek L."/>
            <person name="Zhong D."/>
            <person name="Zimmer A."/>
            <person name="Zwirko Z."/>
            <person name="Jaffe D.B."/>
            <person name="Alvarez P."/>
            <person name="Brockman W."/>
            <person name="Butler J."/>
            <person name="Chin C."/>
            <person name="Gnerre S."/>
            <person name="Grabherr M."/>
            <person name="Kleber M."/>
            <person name="Mauceli E."/>
            <person name="MacCallum I."/>
        </authorList>
    </citation>
    <scope>NUCLEOTIDE SEQUENCE [LARGE SCALE GENOMIC DNA]</scope>
    <source>
        <strain evidence="6">Tucson 15010-1051.87</strain>
    </source>
</reference>
<evidence type="ECO:0000256" key="2">
    <source>
        <dbReference type="ARBA" id="ARBA00023140"/>
    </source>
</evidence>
<dbReference type="Proteomes" id="UP000008792">
    <property type="component" value="Unassembled WGS sequence"/>
</dbReference>
<keyword evidence="2" id="KW-0576">Peroxisome</keyword>
<dbReference type="SUPFAM" id="SSF52096">
    <property type="entry name" value="ClpP/crotonase"/>
    <property type="match status" value="1"/>
</dbReference>
<sequence length="274" mass="30339">MGEAGAGAAAVADNFNTFKELLIERRGRLLIIQFNRPAVQNALRRRTIYELLRALDVANADSQISIVVLTGNANAFTSGNDLTDLLALQRKSGDEALDVHFRASNFVMKSLVKKMLMNRKVLIALVQGNCIGLGVVICALCDIIYATESAQFWLPFSQLGLCAEGGTSWTLPALLGRSKAAELLLFGERLDGQTALRHGMIASLVHNQQEFWTRLDKLSRLPSVSLMSTKRLLLQPWRQQLLDALDAESDQLDALRRGPTYRAQIMAFARRSKL</sequence>
<keyword evidence="4" id="KW-0472">Membrane</keyword>
<dbReference type="HOGENOM" id="CLU_071912_0_0_1"/>
<dbReference type="KEGG" id="dvi:6632061"/>
<dbReference type="PANTHER" id="PTHR43684">
    <property type="match status" value="1"/>
</dbReference>
<evidence type="ECO:0000256" key="1">
    <source>
        <dbReference type="ARBA" id="ARBA00004275"/>
    </source>
</evidence>
<gene>
    <name evidence="5" type="primary">Dvir\GJ19197</name>
    <name evidence="5" type="ORF">Dvir_GJ19197</name>
</gene>
<evidence type="ECO:0000256" key="4">
    <source>
        <dbReference type="SAM" id="Phobius"/>
    </source>
</evidence>
<organism evidence="5 6">
    <name type="scientific">Drosophila virilis</name>
    <name type="common">Fruit fly</name>
    <dbReference type="NCBI Taxonomy" id="7244"/>
    <lineage>
        <taxon>Eukaryota</taxon>
        <taxon>Metazoa</taxon>
        <taxon>Ecdysozoa</taxon>
        <taxon>Arthropoda</taxon>
        <taxon>Hexapoda</taxon>
        <taxon>Insecta</taxon>
        <taxon>Pterygota</taxon>
        <taxon>Neoptera</taxon>
        <taxon>Endopterygota</taxon>
        <taxon>Diptera</taxon>
        <taxon>Brachycera</taxon>
        <taxon>Muscomorpha</taxon>
        <taxon>Ephydroidea</taxon>
        <taxon>Drosophilidae</taxon>
        <taxon>Drosophila</taxon>
    </lineage>
</organism>
<dbReference type="OrthoDB" id="409763at2759"/>
<keyword evidence="4" id="KW-0812">Transmembrane</keyword>
<name>B4M3E0_DROVI</name>
<dbReference type="GO" id="GO:0004165">
    <property type="term" value="F:delta(3)-delta(2)-enoyl-CoA isomerase activity"/>
    <property type="evidence" value="ECO:0007669"/>
    <property type="project" value="UniProtKB-ARBA"/>
</dbReference>
<dbReference type="Gene3D" id="3.90.226.10">
    <property type="entry name" value="2-enoyl-CoA Hydratase, Chain A, domain 1"/>
    <property type="match status" value="1"/>
</dbReference>
<feature type="transmembrane region" description="Helical" evidence="4">
    <location>
        <begin position="121"/>
        <end position="145"/>
    </location>
</feature>
<dbReference type="OMA" id="IHEKAAN"/>
<dbReference type="STRING" id="7244.B4M3E0"/>
<dbReference type="InterPro" id="IPR001753">
    <property type="entry name" value="Enoyl-CoA_hydra/iso"/>
</dbReference>
<dbReference type="SMR" id="B4M3E0"/>
<evidence type="ECO:0000313" key="5">
    <source>
        <dbReference type="EMBL" id="EDW65315.1"/>
    </source>
</evidence>
<proteinExistence type="predicted"/>
<dbReference type="PhylomeDB" id="B4M3E0"/>
<dbReference type="AlphaFoldDB" id="B4M3E0"/>
<keyword evidence="3" id="KW-0413">Isomerase</keyword>
<dbReference type="GO" id="GO:0005777">
    <property type="term" value="C:peroxisome"/>
    <property type="evidence" value="ECO:0007669"/>
    <property type="project" value="UniProtKB-SubCell"/>
</dbReference>
<evidence type="ECO:0000256" key="3">
    <source>
        <dbReference type="ARBA" id="ARBA00023235"/>
    </source>
</evidence>
<dbReference type="Pfam" id="PF00378">
    <property type="entry name" value="ECH_1"/>
    <property type="match status" value="1"/>
</dbReference>
<dbReference type="InterPro" id="IPR051053">
    <property type="entry name" value="ECH/Chromodomain_protein"/>
</dbReference>
<dbReference type="InParanoid" id="B4M3E0"/>
<protein>
    <recommendedName>
        <fullName evidence="7">Enoyl-CoA hydratase</fullName>
    </recommendedName>
</protein>
<dbReference type="InterPro" id="IPR029045">
    <property type="entry name" value="ClpP/crotonase-like_dom_sf"/>
</dbReference>
<keyword evidence="4" id="KW-1133">Transmembrane helix</keyword>
<dbReference type="CDD" id="cd06558">
    <property type="entry name" value="crotonase-like"/>
    <property type="match status" value="1"/>
</dbReference>
<comment type="subcellular location">
    <subcellularLocation>
        <location evidence="1">Peroxisome</location>
    </subcellularLocation>
</comment>